<dbReference type="EMBL" id="GBRH01185306">
    <property type="protein sequence ID" value="JAE12590.1"/>
    <property type="molecule type" value="Transcribed_RNA"/>
</dbReference>
<protein>
    <submittedName>
        <fullName evidence="1">Uncharacterized protein</fullName>
    </submittedName>
</protein>
<evidence type="ECO:0000313" key="1">
    <source>
        <dbReference type="EMBL" id="JAE12590.1"/>
    </source>
</evidence>
<sequence length="18" mass="2063">MQMCHERSGSQSLQQISI</sequence>
<reference evidence="1" key="2">
    <citation type="journal article" date="2015" name="Data Brief">
        <title>Shoot transcriptome of the giant reed, Arundo donax.</title>
        <authorList>
            <person name="Barrero R.A."/>
            <person name="Guerrero F.D."/>
            <person name="Moolhuijzen P."/>
            <person name="Goolsby J.A."/>
            <person name="Tidwell J."/>
            <person name="Bellgard S.E."/>
            <person name="Bellgard M.I."/>
        </authorList>
    </citation>
    <scope>NUCLEOTIDE SEQUENCE</scope>
    <source>
        <tissue evidence="1">Shoot tissue taken approximately 20 cm above the soil surface</tissue>
    </source>
</reference>
<proteinExistence type="predicted"/>
<reference evidence="1" key="1">
    <citation type="submission" date="2014-09" db="EMBL/GenBank/DDBJ databases">
        <authorList>
            <person name="Magalhaes I.L.F."/>
            <person name="Oliveira U."/>
            <person name="Santos F.R."/>
            <person name="Vidigal T.H.D.A."/>
            <person name="Brescovit A.D."/>
            <person name="Santos A.J."/>
        </authorList>
    </citation>
    <scope>NUCLEOTIDE SEQUENCE</scope>
    <source>
        <tissue evidence="1">Shoot tissue taken approximately 20 cm above the soil surface</tissue>
    </source>
</reference>
<name>A0A0A9FHX0_ARUDO</name>
<dbReference type="AlphaFoldDB" id="A0A0A9FHX0"/>
<accession>A0A0A9FHX0</accession>
<organism evidence="1">
    <name type="scientific">Arundo donax</name>
    <name type="common">Giant reed</name>
    <name type="synonym">Donax arundinaceus</name>
    <dbReference type="NCBI Taxonomy" id="35708"/>
    <lineage>
        <taxon>Eukaryota</taxon>
        <taxon>Viridiplantae</taxon>
        <taxon>Streptophyta</taxon>
        <taxon>Embryophyta</taxon>
        <taxon>Tracheophyta</taxon>
        <taxon>Spermatophyta</taxon>
        <taxon>Magnoliopsida</taxon>
        <taxon>Liliopsida</taxon>
        <taxon>Poales</taxon>
        <taxon>Poaceae</taxon>
        <taxon>PACMAD clade</taxon>
        <taxon>Arundinoideae</taxon>
        <taxon>Arundineae</taxon>
        <taxon>Arundo</taxon>
    </lineage>
</organism>